<feature type="transmembrane region" description="Helical" evidence="2">
    <location>
        <begin position="30"/>
        <end position="49"/>
    </location>
</feature>
<evidence type="ECO:0000256" key="1">
    <source>
        <dbReference type="SAM" id="MobiDB-lite"/>
    </source>
</evidence>
<accession>A0A0C3LH52</accession>
<dbReference type="OrthoDB" id="3206554at2759"/>
<evidence type="ECO:0000256" key="2">
    <source>
        <dbReference type="SAM" id="Phobius"/>
    </source>
</evidence>
<feature type="transmembrane region" description="Helical" evidence="2">
    <location>
        <begin position="136"/>
        <end position="160"/>
    </location>
</feature>
<dbReference type="PANTHER" id="PTHR40465">
    <property type="entry name" value="CHROMOSOME 1, WHOLE GENOME SHOTGUN SEQUENCE"/>
    <property type="match status" value="1"/>
</dbReference>
<gene>
    <name evidence="3" type="ORF">M407DRAFT_17853</name>
</gene>
<dbReference type="PANTHER" id="PTHR40465:SF1">
    <property type="entry name" value="DUF6534 DOMAIN-CONTAINING PROTEIN"/>
    <property type="match status" value="1"/>
</dbReference>
<reference evidence="4" key="2">
    <citation type="submission" date="2015-01" db="EMBL/GenBank/DDBJ databases">
        <title>Evolutionary Origins and Diversification of the Mycorrhizal Mutualists.</title>
        <authorList>
            <consortium name="DOE Joint Genome Institute"/>
            <consortium name="Mycorrhizal Genomics Consortium"/>
            <person name="Kohler A."/>
            <person name="Kuo A."/>
            <person name="Nagy L.G."/>
            <person name="Floudas D."/>
            <person name="Copeland A."/>
            <person name="Barry K.W."/>
            <person name="Cichocki N."/>
            <person name="Veneault-Fourrey C."/>
            <person name="LaButti K."/>
            <person name="Lindquist E.A."/>
            <person name="Lipzen A."/>
            <person name="Lundell T."/>
            <person name="Morin E."/>
            <person name="Murat C."/>
            <person name="Riley R."/>
            <person name="Ohm R."/>
            <person name="Sun H."/>
            <person name="Tunlid A."/>
            <person name="Henrissat B."/>
            <person name="Grigoriev I.V."/>
            <person name="Hibbett D.S."/>
            <person name="Martin F."/>
        </authorList>
    </citation>
    <scope>NUCLEOTIDE SEQUENCE [LARGE SCALE GENOMIC DNA]</scope>
    <source>
        <strain evidence="4">MUT 4182</strain>
    </source>
</reference>
<protein>
    <submittedName>
        <fullName evidence="3">Uncharacterized protein</fullName>
    </submittedName>
</protein>
<name>A0A0C3LH52_9AGAM</name>
<evidence type="ECO:0000313" key="4">
    <source>
        <dbReference type="Proteomes" id="UP000054248"/>
    </source>
</evidence>
<dbReference type="EMBL" id="KN822949">
    <property type="protein sequence ID" value="KIO33298.1"/>
    <property type="molecule type" value="Genomic_DNA"/>
</dbReference>
<feature type="region of interest" description="Disordered" evidence="1">
    <location>
        <begin position="273"/>
        <end position="302"/>
    </location>
</feature>
<dbReference type="STRING" id="1051891.A0A0C3LH52"/>
<keyword evidence="4" id="KW-1185">Reference proteome</keyword>
<keyword evidence="2" id="KW-1133">Transmembrane helix</keyword>
<dbReference type="AlphaFoldDB" id="A0A0C3LH52"/>
<keyword evidence="2" id="KW-0812">Transmembrane</keyword>
<organism evidence="3 4">
    <name type="scientific">Tulasnella calospora MUT 4182</name>
    <dbReference type="NCBI Taxonomy" id="1051891"/>
    <lineage>
        <taxon>Eukaryota</taxon>
        <taxon>Fungi</taxon>
        <taxon>Dikarya</taxon>
        <taxon>Basidiomycota</taxon>
        <taxon>Agaricomycotina</taxon>
        <taxon>Agaricomycetes</taxon>
        <taxon>Cantharellales</taxon>
        <taxon>Tulasnellaceae</taxon>
        <taxon>Tulasnella</taxon>
    </lineage>
</organism>
<dbReference type="HOGENOM" id="CLU_055689_0_0_1"/>
<reference evidence="3 4" key="1">
    <citation type="submission" date="2014-04" db="EMBL/GenBank/DDBJ databases">
        <authorList>
            <consortium name="DOE Joint Genome Institute"/>
            <person name="Kuo A."/>
            <person name="Girlanda M."/>
            <person name="Perotto S."/>
            <person name="Kohler A."/>
            <person name="Nagy L.G."/>
            <person name="Floudas D."/>
            <person name="Copeland A."/>
            <person name="Barry K.W."/>
            <person name="Cichocki N."/>
            <person name="Veneault-Fourrey C."/>
            <person name="LaButti K."/>
            <person name="Lindquist E.A."/>
            <person name="Lipzen A."/>
            <person name="Lundell T."/>
            <person name="Morin E."/>
            <person name="Murat C."/>
            <person name="Sun H."/>
            <person name="Tunlid A."/>
            <person name="Henrissat B."/>
            <person name="Grigoriev I.V."/>
            <person name="Hibbett D.S."/>
            <person name="Martin F."/>
            <person name="Nordberg H.P."/>
            <person name="Cantor M.N."/>
            <person name="Hua S.X."/>
        </authorList>
    </citation>
    <scope>NUCLEOTIDE SEQUENCE [LARGE SCALE GENOMIC DNA]</scope>
    <source>
        <strain evidence="3 4">MUT 4182</strain>
    </source>
</reference>
<proteinExistence type="predicted"/>
<feature type="transmembrane region" description="Helical" evidence="2">
    <location>
        <begin position="61"/>
        <end position="83"/>
    </location>
</feature>
<dbReference type="Proteomes" id="UP000054248">
    <property type="component" value="Unassembled WGS sequence"/>
</dbReference>
<sequence>MNPVIGKGPSAIDHAIEHTKNDHVGSYGPWLAAPLCLTLMMGAITSQSTQYFSTFGVESRGLFTIVVLCIALVLTQWIVTLQISWEWFVTRFGDYRAYAEVPWQVWTIPIIGQVAVFTAQLFFAHRCYTLYRRNKLILCGLLFGMLASLALFTVVGVVVATDPFNAQLGKEFTIPAVCVNLSTDLAIAGLTLWKLGLGGGESYSPNTGDVLRRLRNLTVEAAVPPAICAMLNMSVVLGTESRRTTIVFATMSGPAFAPMASMGIVDERVEGNEGPELYGRRSRADEDEPTTPDSSHKELRVDLDRWEVGTERSFGPWLYGHASPGQTVDE</sequence>
<evidence type="ECO:0000313" key="3">
    <source>
        <dbReference type="EMBL" id="KIO33298.1"/>
    </source>
</evidence>
<feature type="transmembrane region" description="Helical" evidence="2">
    <location>
        <begin position="103"/>
        <end position="124"/>
    </location>
</feature>
<keyword evidence="2" id="KW-0472">Membrane</keyword>